<keyword evidence="2 6" id="KW-0489">Methyltransferase</keyword>
<dbReference type="PANTHER" id="PTHR11579">
    <property type="entry name" value="PROTEIN-L-ISOASPARTATE O-METHYLTRANSFERASE"/>
    <property type="match status" value="1"/>
</dbReference>
<dbReference type="PANTHER" id="PTHR11579:SF28">
    <property type="entry name" value="PROTEIN-L-ISOASPARTATE O-METHYLTRANSFERASE 1"/>
    <property type="match status" value="1"/>
</dbReference>
<dbReference type="GO" id="GO:0005737">
    <property type="term" value="C:cytoplasm"/>
    <property type="evidence" value="ECO:0007669"/>
    <property type="project" value="TreeGrafter"/>
</dbReference>
<evidence type="ECO:0000313" key="9">
    <source>
        <dbReference type="Proteomes" id="UP000087171"/>
    </source>
</evidence>
<dbReference type="SUPFAM" id="SSF53335">
    <property type="entry name" value="S-adenosyl-L-methionine-dependent methyltransferases"/>
    <property type="match status" value="1"/>
</dbReference>
<dbReference type="KEGG" id="cam:101502253"/>
<dbReference type="Gene3D" id="3.40.50.150">
    <property type="entry name" value="Vaccinia Virus protein VP39"/>
    <property type="match status" value="1"/>
</dbReference>
<accession>M4I6P1</accession>
<evidence type="ECO:0000256" key="4">
    <source>
        <dbReference type="ARBA" id="ARBA00022691"/>
    </source>
</evidence>
<evidence type="ECO:0000256" key="3">
    <source>
        <dbReference type="ARBA" id="ARBA00022679"/>
    </source>
</evidence>
<reference evidence="8" key="1">
    <citation type="submission" date="2012-02" db="EMBL/GenBank/DDBJ databases">
        <title>A second protein l- isoaspartyl methyltransferase gene (CaPIMT2) from chickpea is differentially expressed and enhances seed vigor and longevity through reducing abnormal isoaspartyl residues accumulation predominantly in nuclear protein upon seed specific expression in Arabidopsis thaliana.</title>
        <authorList>
            <person name="Verma P."/>
            <person name="Majee M."/>
        </authorList>
    </citation>
    <scope>NUCLEOTIDE SEQUENCE</scope>
</reference>
<sequence>MNVRYYFPVSVAYDSRACYEAATTKPTNHSLSLTLLHHRSLSLPFFQNPNFLTGNTMQRFCSVNGISKNRAMVERLQHFGVITSSKVAEVMETVDRALFVPSGSAPYDDSPMAIGYNATISAPHMHATCLQLLEENLQPGMRALDVGSGYLTACFALMVGPRGRAVGVEHIPELVSFAIENIQKSAAATLLKDGSLFVHVGDGREGWPEFAPYDAIHVGAAAPEIPQPLIDQLKPGGRMVIPVGNMFQDLKVVDKNSDGSISIRTETSVRYVPLTSREAQLRGY</sequence>
<dbReference type="Proteomes" id="UP000087171">
    <property type="component" value="Chromosome Ca5"/>
</dbReference>
<comment type="similarity">
    <text evidence="1 6">Belongs to the methyltransferase superfamily. L-isoaspartyl/D-aspartyl protein methyltransferase family.</text>
</comment>
<dbReference type="GO" id="GO:0030091">
    <property type="term" value="P:protein repair"/>
    <property type="evidence" value="ECO:0007669"/>
    <property type="project" value="UniProtKB-ARBA"/>
</dbReference>
<evidence type="ECO:0000256" key="1">
    <source>
        <dbReference type="ARBA" id="ARBA00005369"/>
    </source>
</evidence>
<dbReference type="EC" id="2.1.1.77" evidence="6"/>
<proteinExistence type="evidence at transcript level"/>
<dbReference type="BRENDA" id="2.1.1.77">
    <property type="organism ID" value="1382"/>
</dbReference>
<dbReference type="Pfam" id="PF01135">
    <property type="entry name" value="PCMT"/>
    <property type="match status" value="1"/>
</dbReference>
<organism evidence="8">
    <name type="scientific">Cicer arietinum</name>
    <name type="common">Chickpea</name>
    <name type="synonym">Garbanzo</name>
    <dbReference type="NCBI Taxonomy" id="3827"/>
    <lineage>
        <taxon>Eukaryota</taxon>
        <taxon>Viridiplantae</taxon>
        <taxon>Streptophyta</taxon>
        <taxon>Embryophyta</taxon>
        <taxon>Tracheophyta</taxon>
        <taxon>Spermatophyta</taxon>
        <taxon>Magnoliopsida</taxon>
        <taxon>eudicotyledons</taxon>
        <taxon>Gunneridae</taxon>
        <taxon>Pentapetalae</taxon>
        <taxon>rosids</taxon>
        <taxon>fabids</taxon>
        <taxon>Fabales</taxon>
        <taxon>Fabaceae</taxon>
        <taxon>Papilionoideae</taxon>
        <taxon>50 kb inversion clade</taxon>
        <taxon>NPAAA clade</taxon>
        <taxon>Hologalegina</taxon>
        <taxon>IRL clade</taxon>
        <taxon>Cicereae</taxon>
        <taxon>Cicer</taxon>
    </lineage>
</organism>
<gene>
    <name evidence="8 10" type="primary">PIMT2</name>
</gene>
<dbReference type="OrthoDB" id="73890at2759"/>
<keyword evidence="3 6" id="KW-0808">Transferase</keyword>
<dbReference type="CDD" id="cd02440">
    <property type="entry name" value="AdoMet_MTases"/>
    <property type="match status" value="1"/>
</dbReference>
<dbReference type="AlphaFoldDB" id="M4I6P1"/>
<comment type="catalytic activity">
    <reaction evidence="5 6">
        <text>[protein]-L-isoaspartate + S-adenosyl-L-methionine = [protein]-L-isoaspartate alpha-methyl ester + S-adenosyl-L-homocysteine</text>
        <dbReference type="Rhea" id="RHEA:12705"/>
        <dbReference type="Rhea" id="RHEA-COMP:12143"/>
        <dbReference type="Rhea" id="RHEA-COMP:12144"/>
        <dbReference type="ChEBI" id="CHEBI:57856"/>
        <dbReference type="ChEBI" id="CHEBI:59789"/>
        <dbReference type="ChEBI" id="CHEBI:90596"/>
        <dbReference type="ChEBI" id="CHEBI:90598"/>
        <dbReference type="EC" id="2.1.1.77"/>
    </reaction>
</comment>
<dbReference type="EMBL" id="JQ690077">
    <property type="protein sequence ID" value="AFY98626.1"/>
    <property type="molecule type" value="mRNA"/>
</dbReference>
<keyword evidence="4 6" id="KW-0949">S-adenosyl-L-methionine</keyword>
<dbReference type="FunFam" id="3.40.50.150:FF:000027">
    <property type="entry name" value="Protein-L-isoaspartate O-methyltransferase"/>
    <property type="match status" value="1"/>
</dbReference>
<evidence type="ECO:0000313" key="7">
    <source>
        <dbReference type="EMBL" id="AFY98624.1"/>
    </source>
</evidence>
<evidence type="ECO:0000313" key="10">
    <source>
        <dbReference type="RefSeq" id="NP_001265927.1"/>
    </source>
</evidence>
<dbReference type="EMBL" id="JQ690075">
    <property type="protein sequence ID" value="AFY98624.1"/>
    <property type="molecule type" value="Genomic_DNA"/>
</dbReference>
<dbReference type="PROSITE" id="PS01279">
    <property type="entry name" value="PCMT"/>
    <property type="match status" value="1"/>
</dbReference>
<dbReference type="NCBIfam" id="TIGR00080">
    <property type="entry name" value="pimt"/>
    <property type="match status" value="1"/>
</dbReference>
<evidence type="ECO:0000256" key="2">
    <source>
        <dbReference type="ARBA" id="ARBA00022603"/>
    </source>
</evidence>
<dbReference type="InterPro" id="IPR000682">
    <property type="entry name" value="PCMT"/>
</dbReference>
<reference evidence="7 10" key="3">
    <citation type="journal article" date="2013" name="Plant Physiol.">
        <title>PROTEIN L-ISOASPARTYL METHYLTRANSFERASE2 is differentially expressed in chickpea and enhances seed vigor and longevity by reducing abnormal isoaspartyl accumulation predominantly in seed nuclear proteins.</title>
        <authorList>
            <person name="Verma P."/>
            <person name="Kaur H."/>
            <person name="Petla B.P."/>
            <person name="Rao V."/>
            <person name="Saxena S.C."/>
            <person name="Majee M."/>
        </authorList>
    </citation>
    <scope>NUCLEOTIDE SEQUENCE</scope>
</reference>
<evidence type="ECO:0000256" key="6">
    <source>
        <dbReference type="RuleBase" id="RU003802"/>
    </source>
</evidence>
<dbReference type="RefSeq" id="NP_001265927.1">
    <property type="nucleotide sequence ID" value="NM_001278998.1"/>
</dbReference>
<keyword evidence="9" id="KW-1185">Reference proteome</keyword>
<evidence type="ECO:0000256" key="5">
    <source>
        <dbReference type="ARBA" id="ARBA00029295"/>
    </source>
</evidence>
<dbReference type="InterPro" id="IPR029063">
    <property type="entry name" value="SAM-dependent_MTases_sf"/>
</dbReference>
<dbReference type="GeneID" id="101502253"/>
<protein>
    <recommendedName>
        <fullName evidence="6">Protein-L-isoaspartate O-methyltransferase</fullName>
        <ecNumber evidence="6">2.1.1.77</ecNumber>
    </recommendedName>
</protein>
<reference evidence="9" key="2">
    <citation type="journal article" date="2013" name="Nat. Biotechnol.">
        <title>Draft genome sequence of chickpea (Cicer arietinum) provides a resource for trait improvement.</title>
        <authorList>
            <person name="Varshney R.K."/>
            <person name="Song C."/>
            <person name="Saxena R.K."/>
            <person name="Azam S."/>
            <person name="Yu S."/>
            <person name="Sharpe A.G."/>
            <person name="Cannon S."/>
            <person name="Baek J."/>
            <person name="Rosen B.D."/>
            <person name="Tar'an B."/>
            <person name="Millan T."/>
            <person name="Zhang X."/>
            <person name="Ramsay L.D."/>
            <person name="Iwata A."/>
            <person name="Wang Y."/>
            <person name="Nelson W."/>
            <person name="Farmer A.D."/>
            <person name="Gaur P.M."/>
            <person name="Soderlund C."/>
            <person name="Penmetsa R.V."/>
            <person name="Xu C."/>
            <person name="Bharti A.K."/>
            <person name="He W."/>
            <person name="Winter P."/>
            <person name="Zhao S."/>
            <person name="Hane J.K."/>
            <person name="Carrasquilla-Garcia N."/>
            <person name="Condie J.A."/>
            <person name="Upadhyaya H.D."/>
            <person name="Luo M.C."/>
            <person name="Thudi M."/>
            <person name="Gowda C.L."/>
            <person name="Singh N.P."/>
            <person name="Lichtenzveig J."/>
            <person name="Gali K.K."/>
            <person name="Rubio J."/>
            <person name="Nadarajan N."/>
            <person name="Dolezel J."/>
            <person name="Bansal K.C."/>
            <person name="Xu X."/>
            <person name="Edwards D."/>
            <person name="Zhang G."/>
            <person name="Kahl G."/>
            <person name="Gil J."/>
            <person name="Singh K.B."/>
            <person name="Datta S.K."/>
            <person name="Jackson S.A."/>
            <person name="Wang J."/>
            <person name="Cook D.R."/>
        </authorList>
    </citation>
    <scope>NUCLEOTIDE SEQUENCE [LARGE SCALE GENOMIC DNA]</scope>
    <source>
        <strain evidence="9">cv. CDC Frontier</strain>
    </source>
</reference>
<reference evidence="10" key="4">
    <citation type="submission" date="2025-04" db="UniProtKB">
        <authorList>
            <consortium name="RefSeq"/>
        </authorList>
    </citation>
    <scope>IDENTIFICATION</scope>
</reference>
<name>M4I6P1_CICAR</name>
<dbReference type="GO" id="GO:0032259">
    <property type="term" value="P:methylation"/>
    <property type="evidence" value="ECO:0007669"/>
    <property type="project" value="UniProtKB-KW"/>
</dbReference>
<dbReference type="GO" id="GO:0004719">
    <property type="term" value="F:protein-L-isoaspartate (D-aspartate) O-methyltransferase activity"/>
    <property type="evidence" value="ECO:0007669"/>
    <property type="project" value="UniProtKB-UniRule"/>
</dbReference>
<evidence type="ECO:0000313" key="8">
    <source>
        <dbReference type="EMBL" id="AFY98626.1"/>
    </source>
</evidence>